<evidence type="ECO:0000256" key="1">
    <source>
        <dbReference type="SAM" id="MobiDB-lite"/>
    </source>
</evidence>
<evidence type="ECO:0000313" key="3">
    <source>
        <dbReference type="Proteomes" id="UP000016933"/>
    </source>
</evidence>
<feature type="region of interest" description="Disordered" evidence="1">
    <location>
        <begin position="1"/>
        <end position="53"/>
    </location>
</feature>
<feature type="compositionally biased region" description="Pro residues" evidence="1">
    <location>
        <begin position="28"/>
        <end position="38"/>
    </location>
</feature>
<dbReference type="EMBL" id="KB446535">
    <property type="protein sequence ID" value="EME48495.1"/>
    <property type="molecule type" value="Genomic_DNA"/>
</dbReference>
<reference evidence="2 3" key="2">
    <citation type="journal article" date="2012" name="PLoS Pathog.">
        <title>Diverse lifestyles and strategies of plant pathogenesis encoded in the genomes of eighteen Dothideomycetes fungi.</title>
        <authorList>
            <person name="Ohm R.A."/>
            <person name="Feau N."/>
            <person name="Henrissat B."/>
            <person name="Schoch C.L."/>
            <person name="Horwitz B.A."/>
            <person name="Barry K.W."/>
            <person name="Condon B.J."/>
            <person name="Copeland A.C."/>
            <person name="Dhillon B."/>
            <person name="Glaser F."/>
            <person name="Hesse C.N."/>
            <person name="Kosti I."/>
            <person name="LaButti K."/>
            <person name="Lindquist E.A."/>
            <person name="Lucas S."/>
            <person name="Salamov A.A."/>
            <person name="Bradshaw R.E."/>
            <person name="Ciuffetti L."/>
            <person name="Hamelin R.C."/>
            <person name="Kema G.H.J."/>
            <person name="Lawrence C."/>
            <person name="Scott J.A."/>
            <person name="Spatafora J.W."/>
            <person name="Turgeon B.G."/>
            <person name="de Wit P.J.G.M."/>
            <person name="Zhong S."/>
            <person name="Goodwin S.B."/>
            <person name="Grigoriev I.V."/>
        </authorList>
    </citation>
    <scope>NUCLEOTIDE SEQUENCE [LARGE SCALE GENOMIC DNA]</scope>
    <source>
        <strain evidence="3">NZE10 / CBS 128990</strain>
    </source>
</reference>
<keyword evidence="3" id="KW-1185">Reference proteome</keyword>
<dbReference type="Proteomes" id="UP000016933">
    <property type="component" value="Unassembled WGS sequence"/>
</dbReference>
<dbReference type="AlphaFoldDB" id="N1Q1H6"/>
<reference evidence="3" key="1">
    <citation type="journal article" date="2012" name="PLoS Genet.">
        <title>The genomes of the fungal plant pathogens Cladosporium fulvum and Dothistroma septosporum reveal adaptation to different hosts and lifestyles but also signatures of common ancestry.</title>
        <authorList>
            <person name="de Wit P.J.G.M."/>
            <person name="van der Burgt A."/>
            <person name="Oekmen B."/>
            <person name="Stergiopoulos I."/>
            <person name="Abd-Elsalam K.A."/>
            <person name="Aerts A.L."/>
            <person name="Bahkali A.H."/>
            <person name="Beenen H.G."/>
            <person name="Chettri P."/>
            <person name="Cox M.P."/>
            <person name="Datema E."/>
            <person name="de Vries R.P."/>
            <person name="Dhillon B."/>
            <person name="Ganley A.R."/>
            <person name="Griffiths S.A."/>
            <person name="Guo Y."/>
            <person name="Hamelin R.C."/>
            <person name="Henrissat B."/>
            <person name="Kabir M.S."/>
            <person name="Jashni M.K."/>
            <person name="Kema G."/>
            <person name="Klaubauf S."/>
            <person name="Lapidus A."/>
            <person name="Levasseur A."/>
            <person name="Lindquist E."/>
            <person name="Mehrabi R."/>
            <person name="Ohm R.A."/>
            <person name="Owen T.J."/>
            <person name="Salamov A."/>
            <person name="Schwelm A."/>
            <person name="Schijlen E."/>
            <person name="Sun H."/>
            <person name="van den Burg H.A."/>
            <person name="van Ham R.C.H.J."/>
            <person name="Zhang S."/>
            <person name="Goodwin S.B."/>
            <person name="Grigoriev I.V."/>
            <person name="Collemare J."/>
            <person name="Bradshaw R.E."/>
        </authorList>
    </citation>
    <scope>NUCLEOTIDE SEQUENCE [LARGE SCALE GENOMIC DNA]</scope>
    <source>
        <strain evidence="3">NZE10 / CBS 128990</strain>
    </source>
</reference>
<proteinExistence type="predicted"/>
<name>N1Q1H6_DOTSN</name>
<accession>N1Q1H6</accession>
<gene>
    <name evidence="2" type="ORF">DOTSEDRAFT_48962</name>
</gene>
<feature type="region of interest" description="Disordered" evidence="1">
    <location>
        <begin position="84"/>
        <end position="120"/>
    </location>
</feature>
<sequence>MAFEARTPSDLFILDTTGEPTPDNAPRSPSPPILPSPSAPVDRPLDPDLGPWKYTTRAQVKERRSISLREWAMLKGREAEIKKENREVNRQRMRAKEERRQDTMTGKERQPSEERYEGCERECTKWEENFGFVK</sequence>
<organism evidence="2 3">
    <name type="scientific">Dothistroma septosporum (strain NZE10 / CBS 128990)</name>
    <name type="common">Red band needle blight fungus</name>
    <name type="synonym">Mycosphaerella pini</name>
    <dbReference type="NCBI Taxonomy" id="675120"/>
    <lineage>
        <taxon>Eukaryota</taxon>
        <taxon>Fungi</taxon>
        <taxon>Dikarya</taxon>
        <taxon>Ascomycota</taxon>
        <taxon>Pezizomycotina</taxon>
        <taxon>Dothideomycetes</taxon>
        <taxon>Dothideomycetidae</taxon>
        <taxon>Mycosphaerellales</taxon>
        <taxon>Mycosphaerellaceae</taxon>
        <taxon>Dothistroma</taxon>
    </lineage>
</organism>
<protein>
    <submittedName>
        <fullName evidence="2">Uncharacterized protein</fullName>
    </submittedName>
</protein>
<dbReference type="HOGENOM" id="CLU_1896159_0_0_1"/>
<evidence type="ECO:0000313" key="2">
    <source>
        <dbReference type="EMBL" id="EME48495.1"/>
    </source>
</evidence>